<gene>
    <name evidence="1" type="ORF">E5991_08375</name>
</gene>
<sequence>MEHADAMWNLLDTTMRHHAWRLHDDEMRDRSYSEAARAMTADHALYDAVVAKVIDPQLDHDRFMLLAGRPNLDPHARLQAADVMLDLMDKVMHQSSWNVRARMQRYYYQDVPTAFMVLAATIPEAADRAGAYRAAAFCSWAADDPAMVFKAHLDRLWEVTPGDQMRRALSRAFANNILPAFARPDDPDMAARARHAREDLGDDVALQREPGMGVHR</sequence>
<protein>
    <submittedName>
        <fullName evidence="1">Uncharacterized protein</fullName>
    </submittedName>
</protein>
<accession>A0A4S4F540</accession>
<dbReference type="EMBL" id="SSTF01000028">
    <property type="protein sequence ID" value="THG24392.1"/>
    <property type="molecule type" value="Genomic_DNA"/>
</dbReference>
<comment type="caution">
    <text evidence="1">The sequence shown here is derived from an EMBL/GenBank/DDBJ whole genome shotgun (WGS) entry which is preliminary data.</text>
</comment>
<dbReference type="Proteomes" id="UP000306798">
    <property type="component" value="Unassembled WGS sequence"/>
</dbReference>
<dbReference type="AlphaFoldDB" id="A0A4S4F540"/>
<name>A0A4S4F540_9BIFI</name>
<evidence type="ECO:0000313" key="2">
    <source>
        <dbReference type="Proteomes" id="UP000306798"/>
    </source>
</evidence>
<proteinExistence type="predicted"/>
<dbReference type="RefSeq" id="WP_136511649.1">
    <property type="nucleotide sequence ID" value="NZ_SSTF01000028.1"/>
</dbReference>
<evidence type="ECO:0000313" key="1">
    <source>
        <dbReference type="EMBL" id="THG24392.1"/>
    </source>
</evidence>
<reference evidence="1 2" key="1">
    <citation type="submission" date="2019-04" db="EMBL/GenBank/DDBJ databases">
        <title>Microbes associate with the intestines of laboratory mice.</title>
        <authorList>
            <person name="Navarre W."/>
            <person name="Wong E."/>
            <person name="Huang K.C."/>
            <person name="Tropini C."/>
            <person name="Ng K."/>
            <person name="Yu B."/>
        </authorList>
    </citation>
    <scope>NUCLEOTIDE SEQUENCE [LARGE SCALE GENOMIC DNA]</scope>
    <source>
        <strain evidence="1 2">NM87_A27A</strain>
    </source>
</reference>
<organism evidence="1 2">
    <name type="scientific">Bifidobacterium pseudolongum</name>
    <dbReference type="NCBI Taxonomy" id="1694"/>
    <lineage>
        <taxon>Bacteria</taxon>
        <taxon>Bacillati</taxon>
        <taxon>Actinomycetota</taxon>
        <taxon>Actinomycetes</taxon>
        <taxon>Bifidobacteriales</taxon>
        <taxon>Bifidobacteriaceae</taxon>
        <taxon>Bifidobacterium</taxon>
    </lineage>
</organism>